<sequence length="74" mass="8588">MFKPHREPRQITGNTLHWFNCHQPFPECSYCLDNMCPFQSEDTEQKTSKTMSNGKSNERRMAPTDLGPANCPRL</sequence>
<reference evidence="2" key="1">
    <citation type="submission" date="2014-11" db="EMBL/GenBank/DDBJ databases">
        <authorList>
            <person name="Amaro Gonzalez C."/>
        </authorList>
    </citation>
    <scope>NUCLEOTIDE SEQUENCE</scope>
</reference>
<name>A0A0E9TZ97_ANGAN</name>
<dbReference type="EMBL" id="GBXM01049721">
    <property type="protein sequence ID" value="JAH58856.1"/>
    <property type="molecule type" value="Transcribed_RNA"/>
</dbReference>
<evidence type="ECO:0000313" key="2">
    <source>
        <dbReference type="EMBL" id="JAH58856.1"/>
    </source>
</evidence>
<dbReference type="AlphaFoldDB" id="A0A0E9TZ97"/>
<accession>A0A0E9TZ97</accession>
<protein>
    <submittedName>
        <fullName evidence="2">Uncharacterized protein</fullName>
    </submittedName>
</protein>
<organism evidence="2">
    <name type="scientific">Anguilla anguilla</name>
    <name type="common">European freshwater eel</name>
    <name type="synonym">Muraena anguilla</name>
    <dbReference type="NCBI Taxonomy" id="7936"/>
    <lineage>
        <taxon>Eukaryota</taxon>
        <taxon>Metazoa</taxon>
        <taxon>Chordata</taxon>
        <taxon>Craniata</taxon>
        <taxon>Vertebrata</taxon>
        <taxon>Euteleostomi</taxon>
        <taxon>Actinopterygii</taxon>
        <taxon>Neopterygii</taxon>
        <taxon>Teleostei</taxon>
        <taxon>Anguilliformes</taxon>
        <taxon>Anguillidae</taxon>
        <taxon>Anguilla</taxon>
    </lineage>
</organism>
<feature type="region of interest" description="Disordered" evidence="1">
    <location>
        <begin position="41"/>
        <end position="74"/>
    </location>
</feature>
<evidence type="ECO:0000256" key="1">
    <source>
        <dbReference type="SAM" id="MobiDB-lite"/>
    </source>
</evidence>
<reference evidence="2" key="2">
    <citation type="journal article" date="2015" name="Fish Shellfish Immunol.">
        <title>Early steps in the European eel (Anguilla anguilla)-Vibrio vulnificus interaction in the gills: Role of the RtxA13 toxin.</title>
        <authorList>
            <person name="Callol A."/>
            <person name="Pajuelo D."/>
            <person name="Ebbesson L."/>
            <person name="Teles M."/>
            <person name="MacKenzie S."/>
            <person name="Amaro C."/>
        </authorList>
    </citation>
    <scope>NUCLEOTIDE SEQUENCE</scope>
</reference>
<proteinExistence type="predicted"/>